<dbReference type="PANTHER" id="PTHR30290:SF10">
    <property type="entry name" value="PERIPLASMIC OLIGOPEPTIDE-BINDING PROTEIN-RELATED"/>
    <property type="match status" value="1"/>
</dbReference>
<dbReference type="Gene3D" id="3.90.76.10">
    <property type="entry name" value="Dipeptide-binding Protein, Domain 1"/>
    <property type="match status" value="1"/>
</dbReference>
<accession>A0A7D4GF61</accession>
<sequence>MRNKKRFVALMLAGLMVAGTACGNGGSKDGGAKGENTVYNTFVSADPDSIDAQKGSDMYGNTIVNNVYEPLIRLVQNEDLTLKPEAAAAKEWKVSEDAMTYTFTLRDGLKWEDGQPLTAKDFEYGIKRTVDPKTGSGSSFLLADILNFQEVNSGKAPIDKLGVKAIDDKTLEIKLGAPAQYFINIVPFRVCFPQRKDIVEKHGEQFGSEANTIVGCGPFKLTEWTHNSKLVLEKNKDYWNKDKVKLEKVNLRVITDVNTMMNAFQSGEVMSVSTNKPEWTSKFDKREGTKTQKVDLPAVDYFAVNHQDKLFKNKKVRQAFNIALDREGFNKTVLKGKSAPAYFWVPKAITIEDLKYRDMAGNPVKEMADKLGDPKALLSEGLKELGMDPDPSKLEVSLIMTNSPDLKKFGEYFQQNFQNKLGVKIKLEMMEWAILSGKINKGNYQMGYLAWTADYNHPSAMMSLFTSSANAVRTGWKSDEYDKLIRDAAKEKDKNKQVELYKKAEQILADETVIIPIISGSTNMYYQDYVKNININQFSTAGFKDTYLEKK</sequence>
<comment type="similarity">
    <text evidence="2">Belongs to the bacterial solute-binding protein 5 family.</text>
</comment>
<keyword evidence="3" id="KW-0813">Transport</keyword>
<protein>
    <submittedName>
        <fullName evidence="7">Peptide ABC transporter substrate-binding protein</fullName>
    </submittedName>
</protein>
<evidence type="ECO:0000256" key="2">
    <source>
        <dbReference type="ARBA" id="ARBA00005695"/>
    </source>
</evidence>
<dbReference type="InterPro" id="IPR039424">
    <property type="entry name" value="SBP_5"/>
</dbReference>
<proteinExistence type="inferred from homology"/>
<dbReference type="SUPFAM" id="SSF53850">
    <property type="entry name" value="Periplasmic binding protein-like II"/>
    <property type="match status" value="1"/>
</dbReference>
<dbReference type="EMBL" id="CP054000">
    <property type="protein sequence ID" value="QKH80471.1"/>
    <property type="molecule type" value="Genomic_DNA"/>
</dbReference>
<dbReference type="RefSeq" id="WP_002842392.1">
    <property type="nucleotide sequence ID" value="NZ_CP054000.1"/>
</dbReference>
<dbReference type="GO" id="GO:1904680">
    <property type="term" value="F:peptide transmembrane transporter activity"/>
    <property type="evidence" value="ECO:0007669"/>
    <property type="project" value="TreeGrafter"/>
</dbReference>
<evidence type="ECO:0000313" key="7">
    <source>
        <dbReference type="EMBL" id="QKH80471.1"/>
    </source>
</evidence>
<dbReference type="AlphaFoldDB" id="A0A7D4GF61"/>
<dbReference type="PROSITE" id="PS51257">
    <property type="entry name" value="PROKAR_LIPOPROTEIN"/>
    <property type="match status" value="1"/>
</dbReference>
<dbReference type="PANTHER" id="PTHR30290">
    <property type="entry name" value="PERIPLASMIC BINDING COMPONENT OF ABC TRANSPORTER"/>
    <property type="match status" value="1"/>
</dbReference>
<dbReference type="FunFam" id="3.90.76.10:FF:000001">
    <property type="entry name" value="Oligopeptide ABC transporter substrate-binding protein"/>
    <property type="match status" value="1"/>
</dbReference>
<dbReference type="Gene3D" id="3.10.105.10">
    <property type="entry name" value="Dipeptide-binding Protein, Domain 3"/>
    <property type="match status" value="1"/>
</dbReference>
<dbReference type="InterPro" id="IPR023765">
    <property type="entry name" value="SBP_5_CS"/>
</dbReference>
<dbReference type="CDD" id="cd08504">
    <property type="entry name" value="PBP2_OppA"/>
    <property type="match status" value="1"/>
</dbReference>
<comment type="subcellular location">
    <subcellularLocation>
        <location evidence="1">Cell membrane</location>
        <topology evidence="1">Lipid-anchor</topology>
    </subcellularLocation>
</comment>
<dbReference type="PROSITE" id="PS01040">
    <property type="entry name" value="SBP_BACTERIAL_5"/>
    <property type="match status" value="1"/>
</dbReference>
<dbReference type="InterPro" id="IPR000914">
    <property type="entry name" value="SBP_5_dom"/>
</dbReference>
<feature type="chain" id="PRO_5028807040" evidence="5">
    <location>
        <begin position="24"/>
        <end position="551"/>
    </location>
</feature>
<dbReference type="Gene3D" id="3.40.190.10">
    <property type="entry name" value="Periplasmic binding protein-like II"/>
    <property type="match status" value="1"/>
</dbReference>
<evidence type="ECO:0000259" key="6">
    <source>
        <dbReference type="Pfam" id="PF00496"/>
    </source>
</evidence>
<dbReference type="GO" id="GO:0015833">
    <property type="term" value="P:peptide transport"/>
    <property type="evidence" value="ECO:0007669"/>
    <property type="project" value="TreeGrafter"/>
</dbReference>
<evidence type="ECO:0000256" key="3">
    <source>
        <dbReference type="ARBA" id="ARBA00022448"/>
    </source>
</evidence>
<dbReference type="PIRSF" id="PIRSF002741">
    <property type="entry name" value="MppA"/>
    <property type="match status" value="1"/>
</dbReference>
<keyword evidence="4 5" id="KW-0732">Signal</keyword>
<organism evidence="7 8">
    <name type="scientific">Finegoldia magna</name>
    <name type="common">Peptostreptococcus magnus</name>
    <dbReference type="NCBI Taxonomy" id="1260"/>
    <lineage>
        <taxon>Bacteria</taxon>
        <taxon>Bacillati</taxon>
        <taxon>Bacillota</taxon>
        <taxon>Tissierellia</taxon>
        <taxon>Tissierellales</taxon>
        <taxon>Peptoniphilaceae</taxon>
        <taxon>Finegoldia</taxon>
    </lineage>
</organism>
<dbReference type="Pfam" id="PF00496">
    <property type="entry name" value="SBP_bac_5"/>
    <property type="match status" value="1"/>
</dbReference>
<feature type="domain" description="Solute-binding protein family 5" evidence="6">
    <location>
        <begin position="84"/>
        <end position="470"/>
    </location>
</feature>
<evidence type="ECO:0000256" key="5">
    <source>
        <dbReference type="SAM" id="SignalP"/>
    </source>
</evidence>
<name>A0A7D4GF61_FINMA</name>
<dbReference type="GO" id="GO:0042597">
    <property type="term" value="C:periplasmic space"/>
    <property type="evidence" value="ECO:0007669"/>
    <property type="project" value="UniProtKB-ARBA"/>
</dbReference>
<evidence type="ECO:0000313" key="8">
    <source>
        <dbReference type="Proteomes" id="UP000502899"/>
    </source>
</evidence>
<gene>
    <name evidence="7" type="ORF">FOC70_08955</name>
</gene>
<dbReference type="Proteomes" id="UP000502899">
    <property type="component" value="Chromosome"/>
</dbReference>
<dbReference type="GO" id="GO:0043190">
    <property type="term" value="C:ATP-binding cassette (ABC) transporter complex"/>
    <property type="evidence" value="ECO:0007669"/>
    <property type="project" value="InterPro"/>
</dbReference>
<feature type="signal peptide" evidence="5">
    <location>
        <begin position="1"/>
        <end position="23"/>
    </location>
</feature>
<reference evidence="7 8" key="1">
    <citation type="submission" date="2020-05" db="EMBL/GenBank/DDBJ databases">
        <title>FDA dAtabase for Regulatory Grade micrObial Sequences (FDA-ARGOS): Supporting development and validation of Infectious Disease Dx tests.</title>
        <authorList>
            <person name="Pederson C."/>
            <person name="Tallon L."/>
            <person name="Sadzewicz L."/>
            <person name="Zhao X."/>
            <person name="Vavikolanu K."/>
            <person name="Mehta A."/>
            <person name="Aluvathingal J."/>
            <person name="Nadendla S."/>
            <person name="Myers T."/>
            <person name="Yan Y."/>
            <person name="Sichtig H."/>
        </authorList>
    </citation>
    <scope>NUCLEOTIDE SEQUENCE [LARGE SCALE GENOMIC DNA]</scope>
    <source>
        <strain evidence="7 8">FDAARGOS_764</strain>
    </source>
</reference>
<evidence type="ECO:0000256" key="1">
    <source>
        <dbReference type="ARBA" id="ARBA00004193"/>
    </source>
</evidence>
<dbReference type="InterPro" id="IPR030678">
    <property type="entry name" value="Peptide/Ni-bd"/>
</dbReference>
<evidence type="ECO:0000256" key="4">
    <source>
        <dbReference type="ARBA" id="ARBA00022729"/>
    </source>
</evidence>